<evidence type="ECO:0000313" key="15">
    <source>
        <dbReference type="Proteomes" id="UP000011560"/>
    </source>
</evidence>
<comment type="subcellular location">
    <subcellularLocation>
        <location evidence="1">Cell membrane</location>
        <topology evidence="1">Multi-pass membrane protein</topology>
    </subcellularLocation>
</comment>
<feature type="transmembrane region" description="Helical" evidence="13">
    <location>
        <begin position="449"/>
        <end position="470"/>
    </location>
</feature>
<evidence type="ECO:0000256" key="3">
    <source>
        <dbReference type="ARBA" id="ARBA00022448"/>
    </source>
</evidence>
<dbReference type="InterPro" id="IPR038377">
    <property type="entry name" value="Na/Glc_symporter_sf"/>
</dbReference>
<name>M0BNX0_9EURY</name>
<reference evidence="14 15" key="1">
    <citation type="journal article" date="2014" name="PLoS Genet.">
        <title>Phylogenetically driven sequencing of extremely halophilic archaea reveals strategies for static and dynamic osmo-response.</title>
        <authorList>
            <person name="Becker E.A."/>
            <person name="Seitzer P.M."/>
            <person name="Tritt A."/>
            <person name="Larsen D."/>
            <person name="Krusor M."/>
            <person name="Yao A.I."/>
            <person name="Wu D."/>
            <person name="Madern D."/>
            <person name="Eisen J.A."/>
            <person name="Darling A.E."/>
            <person name="Facciotti M.T."/>
        </authorList>
    </citation>
    <scope>NUCLEOTIDE SEQUENCE [LARGE SCALE GENOMIC DNA]</scope>
    <source>
        <strain evidence="14 15">JCM 14624</strain>
    </source>
</reference>
<dbReference type="InterPro" id="IPR001734">
    <property type="entry name" value="Na/solute_symporter"/>
</dbReference>
<evidence type="ECO:0000256" key="8">
    <source>
        <dbReference type="ARBA" id="ARBA00023053"/>
    </source>
</evidence>
<feature type="transmembrane region" description="Helical" evidence="13">
    <location>
        <begin position="364"/>
        <end position="383"/>
    </location>
</feature>
<evidence type="ECO:0000256" key="7">
    <source>
        <dbReference type="ARBA" id="ARBA00022989"/>
    </source>
</evidence>
<keyword evidence="11" id="KW-0739">Sodium transport</keyword>
<dbReference type="GO" id="GO:0005886">
    <property type="term" value="C:plasma membrane"/>
    <property type="evidence" value="ECO:0007669"/>
    <property type="project" value="UniProtKB-SubCell"/>
</dbReference>
<comment type="caution">
    <text evidence="14">The sequence shown here is derived from an EMBL/GenBank/DDBJ whole genome shotgun (WGS) entry which is preliminary data.</text>
</comment>
<dbReference type="Pfam" id="PF00474">
    <property type="entry name" value="SSF"/>
    <property type="match status" value="1"/>
</dbReference>
<organism evidence="14 15">
    <name type="scientific">Halovivax asiaticus JCM 14624</name>
    <dbReference type="NCBI Taxonomy" id="1227490"/>
    <lineage>
        <taxon>Archaea</taxon>
        <taxon>Methanobacteriati</taxon>
        <taxon>Methanobacteriota</taxon>
        <taxon>Stenosarchaea group</taxon>
        <taxon>Halobacteria</taxon>
        <taxon>Halobacteriales</taxon>
        <taxon>Natrialbaceae</taxon>
        <taxon>Halovivax</taxon>
    </lineage>
</organism>
<feature type="transmembrane region" description="Helical" evidence="13">
    <location>
        <begin position="416"/>
        <end position="437"/>
    </location>
</feature>
<keyword evidence="5 13" id="KW-0812">Transmembrane</keyword>
<dbReference type="RefSeq" id="WP_007698348.1">
    <property type="nucleotide sequence ID" value="NZ_AOIQ01000008.1"/>
</dbReference>
<accession>M0BNX0</accession>
<dbReference type="InterPro" id="IPR050277">
    <property type="entry name" value="Sodium:Solute_Symporter"/>
</dbReference>
<dbReference type="Proteomes" id="UP000011560">
    <property type="component" value="Unassembled WGS sequence"/>
</dbReference>
<proteinExistence type="inferred from homology"/>
<dbReference type="PROSITE" id="PS50283">
    <property type="entry name" value="NA_SOLUT_SYMP_3"/>
    <property type="match status" value="1"/>
</dbReference>
<evidence type="ECO:0000256" key="1">
    <source>
        <dbReference type="ARBA" id="ARBA00004651"/>
    </source>
</evidence>
<evidence type="ECO:0000256" key="10">
    <source>
        <dbReference type="ARBA" id="ARBA00023136"/>
    </source>
</evidence>
<keyword evidence="4" id="KW-1003">Cell membrane</keyword>
<evidence type="ECO:0000256" key="11">
    <source>
        <dbReference type="ARBA" id="ARBA00023201"/>
    </source>
</evidence>
<feature type="transmembrane region" description="Helical" evidence="13">
    <location>
        <begin position="45"/>
        <end position="66"/>
    </location>
</feature>
<dbReference type="Gene3D" id="1.20.1730.10">
    <property type="entry name" value="Sodium/glucose cotransporter"/>
    <property type="match status" value="1"/>
</dbReference>
<dbReference type="EMBL" id="AOIQ01000008">
    <property type="protein sequence ID" value="ELZ12581.1"/>
    <property type="molecule type" value="Genomic_DNA"/>
</dbReference>
<feature type="transmembrane region" description="Helical" evidence="13">
    <location>
        <begin position="78"/>
        <end position="100"/>
    </location>
</feature>
<dbReference type="STRING" id="1227490.C479_04272"/>
<evidence type="ECO:0000256" key="4">
    <source>
        <dbReference type="ARBA" id="ARBA00022475"/>
    </source>
</evidence>
<keyword evidence="15" id="KW-1185">Reference proteome</keyword>
<evidence type="ECO:0000313" key="14">
    <source>
        <dbReference type="EMBL" id="ELZ12581.1"/>
    </source>
</evidence>
<evidence type="ECO:0000256" key="9">
    <source>
        <dbReference type="ARBA" id="ARBA00023065"/>
    </source>
</evidence>
<evidence type="ECO:0000256" key="5">
    <source>
        <dbReference type="ARBA" id="ARBA00022692"/>
    </source>
</evidence>
<keyword evidence="3" id="KW-0813">Transport</keyword>
<dbReference type="PANTHER" id="PTHR48086:SF3">
    <property type="entry name" value="SODIUM_PROLINE SYMPORTER"/>
    <property type="match status" value="1"/>
</dbReference>
<feature type="transmembrane region" description="Helical" evidence="13">
    <location>
        <begin position="155"/>
        <end position="177"/>
    </location>
</feature>
<evidence type="ECO:0000256" key="12">
    <source>
        <dbReference type="RuleBase" id="RU362091"/>
    </source>
</evidence>
<keyword evidence="6" id="KW-0769">Symport</keyword>
<dbReference type="OrthoDB" id="19182at2157"/>
<sequence>MTASIAQVTFAGYLALMLVIGVYAGRFTERTPADFYVAGRTVGPLALALTLVATVLSAFTVFGIGARTVGTGLGAFSFLGLAAVFYTFVFASVGVTLYRIGRERDVLTPAEYVRDRYESPALGIVYLAVTGIFMIAMLAGQLIGGGVALDTLVDIPYTAAILVMAAFMIVYVHLAGYRGVVWSDVVQSTVLFVVLAGVVGYVMIGLDSASIAAEAATVEPSLFTLPGPDGTWTPLAIATAALAFTVGVPGYPHTIQRYFSAADETTLRRSGVLFALVAIPIYLFGTLLGAWALGVVSVPDPTTHVIPVFIEAISSPVVFGIAMAAATAAIMSTADSVALTMSSMLSRDVYRVVVEPAASDEREVAVTQGFLIATVVLSVLLALAQPAGIFDLIAFAVVGFATTTAPVFLGAYWRGATVAGGVASLVLGPGVTILFFLEVIPPVYTFGMHYGFVGVLVAYGIFVGVSVLTATPGARSISAYSRSIVLDRE</sequence>
<evidence type="ECO:0000256" key="6">
    <source>
        <dbReference type="ARBA" id="ARBA00022847"/>
    </source>
</evidence>
<keyword evidence="10 13" id="KW-0472">Membrane</keyword>
<keyword evidence="8" id="KW-0915">Sodium</keyword>
<dbReference type="PANTHER" id="PTHR48086">
    <property type="entry name" value="SODIUM/PROLINE SYMPORTER-RELATED"/>
    <property type="match status" value="1"/>
</dbReference>
<comment type="similarity">
    <text evidence="2 12">Belongs to the sodium:solute symporter (SSF) (TC 2.A.21) family.</text>
</comment>
<keyword evidence="9" id="KW-0406">Ion transport</keyword>
<protein>
    <submittedName>
        <fullName evidence="14">Na+/solute symporter</fullName>
    </submittedName>
</protein>
<feature type="transmembrane region" description="Helical" evidence="13">
    <location>
        <begin position="272"/>
        <end position="297"/>
    </location>
</feature>
<evidence type="ECO:0000256" key="13">
    <source>
        <dbReference type="SAM" id="Phobius"/>
    </source>
</evidence>
<dbReference type="AlphaFoldDB" id="M0BNX0"/>
<feature type="transmembrane region" description="Helical" evidence="13">
    <location>
        <begin position="121"/>
        <end position="143"/>
    </location>
</feature>
<dbReference type="CDD" id="cd10322">
    <property type="entry name" value="SLC5sbd"/>
    <property type="match status" value="1"/>
</dbReference>
<feature type="transmembrane region" description="Helical" evidence="13">
    <location>
        <begin position="389"/>
        <end position="409"/>
    </location>
</feature>
<feature type="transmembrane region" description="Helical" evidence="13">
    <location>
        <begin position="6"/>
        <end position="24"/>
    </location>
</feature>
<evidence type="ECO:0000256" key="2">
    <source>
        <dbReference type="ARBA" id="ARBA00006434"/>
    </source>
</evidence>
<dbReference type="GO" id="GO:0006814">
    <property type="term" value="P:sodium ion transport"/>
    <property type="evidence" value="ECO:0007669"/>
    <property type="project" value="UniProtKB-KW"/>
</dbReference>
<feature type="transmembrane region" description="Helical" evidence="13">
    <location>
        <begin position="189"/>
        <end position="212"/>
    </location>
</feature>
<keyword evidence="7 13" id="KW-1133">Transmembrane helix</keyword>
<gene>
    <name evidence="14" type="ORF">C479_04272</name>
</gene>
<dbReference type="GO" id="GO:0015293">
    <property type="term" value="F:symporter activity"/>
    <property type="evidence" value="ECO:0007669"/>
    <property type="project" value="UniProtKB-KW"/>
</dbReference>
<feature type="transmembrane region" description="Helical" evidence="13">
    <location>
        <begin position="232"/>
        <end position="251"/>
    </location>
</feature>
<feature type="transmembrane region" description="Helical" evidence="13">
    <location>
        <begin position="317"/>
        <end position="343"/>
    </location>
</feature>